<keyword evidence="2" id="KW-1185">Reference proteome</keyword>
<name>A0ACC1MDI8_9HYPO</name>
<accession>A0ACC1MDI8</accession>
<dbReference type="EMBL" id="JANJQO010003380">
    <property type="protein sequence ID" value="KAJ2960900.1"/>
    <property type="molecule type" value="Genomic_DNA"/>
</dbReference>
<organism evidence="1 2">
    <name type="scientific">Zarea fungicola</name>
    <dbReference type="NCBI Taxonomy" id="93591"/>
    <lineage>
        <taxon>Eukaryota</taxon>
        <taxon>Fungi</taxon>
        <taxon>Dikarya</taxon>
        <taxon>Ascomycota</taxon>
        <taxon>Pezizomycotina</taxon>
        <taxon>Sordariomycetes</taxon>
        <taxon>Hypocreomycetidae</taxon>
        <taxon>Hypocreales</taxon>
        <taxon>Cordycipitaceae</taxon>
        <taxon>Zarea</taxon>
    </lineage>
</organism>
<proteinExistence type="predicted"/>
<sequence>MTAGFHVLIAGGGPVGLTAALALSRANISFTLLEKYRSIVPEAGSDLVLSPIGLRALSQLGVYNELSAVSTPLGVIQRIDHGGNNLGQFMVFETLKEQ</sequence>
<reference evidence="1" key="1">
    <citation type="submission" date="2022-08" db="EMBL/GenBank/DDBJ databases">
        <title>Genome Sequence of Lecanicillium fungicola.</title>
        <authorList>
            <person name="Buettner E."/>
        </authorList>
    </citation>
    <scope>NUCLEOTIDE SEQUENCE</scope>
    <source>
        <strain evidence="1">Babe33</strain>
    </source>
</reference>
<gene>
    <name evidence="1" type="ORF">NQ176_g11024</name>
</gene>
<protein>
    <submittedName>
        <fullName evidence="1">Uncharacterized protein</fullName>
    </submittedName>
</protein>
<evidence type="ECO:0000313" key="1">
    <source>
        <dbReference type="EMBL" id="KAJ2960900.1"/>
    </source>
</evidence>
<comment type="caution">
    <text evidence="1">The sequence shown here is derived from an EMBL/GenBank/DDBJ whole genome shotgun (WGS) entry which is preliminary data.</text>
</comment>
<evidence type="ECO:0000313" key="2">
    <source>
        <dbReference type="Proteomes" id="UP001143910"/>
    </source>
</evidence>
<dbReference type="Proteomes" id="UP001143910">
    <property type="component" value="Unassembled WGS sequence"/>
</dbReference>